<dbReference type="PRINTS" id="PR00146">
    <property type="entry name" value="DHPICSNTHASE"/>
</dbReference>
<dbReference type="RefSeq" id="WP_048551726.1">
    <property type="nucleotide sequence ID" value="NZ_HF570958.1"/>
</dbReference>
<gene>
    <name evidence="6" type="primary">dapA</name>
    <name evidence="6" type="ORF">BN12_570012</name>
</gene>
<dbReference type="EC" id="4.2.1.52" evidence="6"/>
<dbReference type="InterPro" id="IPR002220">
    <property type="entry name" value="DapA-like"/>
</dbReference>
<dbReference type="SUPFAM" id="SSF51569">
    <property type="entry name" value="Aldolase"/>
    <property type="match status" value="1"/>
</dbReference>
<keyword evidence="1 3" id="KW-0456">Lyase</keyword>
<dbReference type="PIRSF" id="PIRSF001365">
    <property type="entry name" value="DHDPS"/>
    <property type="match status" value="1"/>
</dbReference>
<dbReference type="STRING" id="1194083.BN12_570012"/>
<dbReference type="SMART" id="SM01130">
    <property type="entry name" value="DHDPS"/>
    <property type="match status" value="1"/>
</dbReference>
<protein>
    <submittedName>
        <fullName evidence="6">Dihydrodipicolinate synthase</fullName>
        <ecNumber evidence="6">4.2.1.52</ecNumber>
    </submittedName>
</protein>
<keyword evidence="2" id="KW-0704">Schiff base</keyword>
<dbReference type="GO" id="GO:0019262">
    <property type="term" value="P:N-acetylneuraminate catabolic process"/>
    <property type="evidence" value="ECO:0007669"/>
    <property type="project" value="TreeGrafter"/>
</dbReference>
<evidence type="ECO:0000256" key="5">
    <source>
        <dbReference type="PIRSR" id="PIRSR001365-2"/>
    </source>
</evidence>
<dbReference type="OrthoDB" id="9778880at2"/>
<accession>A0A077M6V4</accession>
<feature type="active site" description="Schiff-base intermediate with substrate" evidence="4">
    <location>
        <position position="165"/>
    </location>
</feature>
<feature type="active site" description="Proton donor/acceptor" evidence="4">
    <location>
        <position position="136"/>
    </location>
</feature>
<evidence type="ECO:0000313" key="7">
    <source>
        <dbReference type="Proteomes" id="UP000035721"/>
    </source>
</evidence>
<dbReference type="PANTHER" id="PTHR42849">
    <property type="entry name" value="N-ACETYLNEURAMINATE LYASE"/>
    <property type="match status" value="1"/>
</dbReference>
<dbReference type="PROSITE" id="PS00665">
    <property type="entry name" value="DHDPS_1"/>
    <property type="match status" value="1"/>
</dbReference>
<reference evidence="6 7" key="1">
    <citation type="journal article" date="2013" name="ISME J.">
        <title>A metabolic model for members of the genus Tetrasphaera involved in enhanced biological phosphorus removal.</title>
        <authorList>
            <person name="Kristiansen R."/>
            <person name="Nguyen H.T.T."/>
            <person name="Saunders A.M."/>
            <person name="Nielsen J.L."/>
            <person name="Wimmer R."/>
            <person name="Le V.Q."/>
            <person name="McIlroy S.J."/>
            <person name="Petrovski S."/>
            <person name="Seviour R.J."/>
            <person name="Calteau A."/>
            <person name="Nielsen K.L."/>
            <person name="Nielsen P.H."/>
        </authorList>
    </citation>
    <scope>NUCLEOTIDE SEQUENCE [LARGE SCALE GENOMIC DNA]</scope>
    <source>
        <strain evidence="6 7">T1-X7</strain>
    </source>
</reference>
<dbReference type="EMBL" id="CAJB01000389">
    <property type="protein sequence ID" value="CCH79770.1"/>
    <property type="molecule type" value="Genomic_DNA"/>
</dbReference>
<dbReference type="Pfam" id="PF00701">
    <property type="entry name" value="DHDPS"/>
    <property type="match status" value="1"/>
</dbReference>
<evidence type="ECO:0000256" key="2">
    <source>
        <dbReference type="ARBA" id="ARBA00023270"/>
    </source>
</evidence>
<dbReference type="InterPro" id="IPR013785">
    <property type="entry name" value="Aldolase_TIM"/>
</dbReference>
<feature type="binding site" evidence="5">
    <location>
        <position position="48"/>
    </location>
    <ligand>
        <name>pyruvate</name>
        <dbReference type="ChEBI" id="CHEBI:15361"/>
    </ligand>
</feature>
<keyword evidence="7" id="KW-1185">Reference proteome</keyword>
<comment type="similarity">
    <text evidence="3">Belongs to the DapA family.</text>
</comment>
<organism evidence="6 7">
    <name type="scientific">Nostocoides japonicum T1-X7</name>
    <dbReference type="NCBI Taxonomy" id="1194083"/>
    <lineage>
        <taxon>Bacteria</taxon>
        <taxon>Bacillati</taxon>
        <taxon>Actinomycetota</taxon>
        <taxon>Actinomycetes</taxon>
        <taxon>Micrococcales</taxon>
        <taxon>Intrasporangiaceae</taxon>
        <taxon>Nostocoides</taxon>
    </lineage>
</organism>
<name>A0A077M6V4_9MICO</name>
<proteinExistence type="inferred from homology"/>
<dbReference type="AlphaFoldDB" id="A0A077M6V4"/>
<dbReference type="CDD" id="cd00408">
    <property type="entry name" value="DHDPS-like"/>
    <property type="match status" value="1"/>
</dbReference>
<sequence length="304" mass="31318">MPTPLSGVLSALLTPFDDEGALDEEGLRRVVDRNIVGGVHGVVACGSTGEFTTLSSDERRRVVETVIDQTAGRVPVVAQTGAQSTAEAIALSRHAEQAGASVVMIVAPYYEPLTLQETARYLATVADAVGIPVMLYNLPVATGVNMTPDFVGGLARDVENIQYVKDTSADIVQAARLIHGYGDVVSTFVGWDALMLAALAEGAPGVMAGTANVIAPQLVSIHAAMTDGDLRRARSEWCAIYPLIDAIMNAPFGPAVKTALAATGFAIGGPRLPALPLDPEVAATISRLAAALPPVAAGVASLPG</sequence>
<dbReference type="GO" id="GO:0005829">
    <property type="term" value="C:cytosol"/>
    <property type="evidence" value="ECO:0007669"/>
    <property type="project" value="TreeGrafter"/>
</dbReference>
<evidence type="ECO:0000256" key="3">
    <source>
        <dbReference type="PIRNR" id="PIRNR001365"/>
    </source>
</evidence>
<dbReference type="Proteomes" id="UP000035721">
    <property type="component" value="Unassembled WGS sequence"/>
</dbReference>
<dbReference type="GO" id="GO:0008747">
    <property type="term" value="F:N-acetylneuraminate lyase activity"/>
    <property type="evidence" value="ECO:0007669"/>
    <property type="project" value="TreeGrafter"/>
</dbReference>
<evidence type="ECO:0000256" key="1">
    <source>
        <dbReference type="ARBA" id="ARBA00023239"/>
    </source>
</evidence>
<dbReference type="PANTHER" id="PTHR42849:SF1">
    <property type="entry name" value="N-ACETYLNEURAMINATE LYASE"/>
    <property type="match status" value="1"/>
</dbReference>
<evidence type="ECO:0000313" key="6">
    <source>
        <dbReference type="EMBL" id="CCH79770.1"/>
    </source>
</evidence>
<feature type="binding site" evidence="5">
    <location>
        <position position="207"/>
    </location>
    <ligand>
        <name>pyruvate</name>
        <dbReference type="ChEBI" id="CHEBI:15361"/>
    </ligand>
</feature>
<evidence type="ECO:0000256" key="4">
    <source>
        <dbReference type="PIRSR" id="PIRSR001365-1"/>
    </source>
</evidence>
<dbReference type="InterPro" id="IPR020624">
    <property type="entry name" value="Schiff_base-form_aldolases_CS"/>
</dbReference>
<comment type="caution">
    <text evidence="6">The sequence shown here is derived from an EMBL/GenBank/DDBJ whole genome shotgun (WGS) entry which is preliminary data.</text>
</comment>
<dbReference type="Gene3D" id="3.20.20.70">
    <property type="entry name" value="Aldolase class I"/>
    <property type="match status" value="1"/>
</dbReference>